<reference evidence="3" key="2">
    <citation type="journal article" date="2014" name="ISME J.">
        <title>Microbial stratification in low pH oxic and suboxic macroscopic growths along an acid mine drainage.</title>
        <authorList>
            <person name="Mendez-Garcia C."/>
            <person name="Mesa V."/>
            <person name="Sprenger R.R."/>
            <person name="Richter M."/>
            <person name="Diez M.S."/>
            <person name="Solano J."/>
            <person name="Bargiela R."/>
            <person name="Golyshina O.V."/>
            <person name="Manteca A."/>
            <person name="Ramos J.L."/>
            <person name="Gallego J.R."/>
            <person name="Llorente I."/>
            <person name="Martins Dos Santos V.A."/>
            <person name="Jensen O.N."/>
            <person name="Pelaez A.I."/>
            <person name="Sanchez J."/>
            <person name="Ferrer M."/>
        </authorList>
    </citation>
    <scope>NUCLEOTIDE SEQUENCE</scope>
</reference>
<organism evidence="3">
    <name type="scientific">mine drainage metagenome</name>
    <dbReference type="NCBI Taxonomy" id="410659"/>
    <lineage>
        <taxon>unclassified sequences</taxon>
        <taxon>metagenomes</taxon>
        <taxon>ecological metagenomes</taxon>
    </lineage>
</organism>
<sequence length="107" mass="11748">WVRVRSELGAVKARAHRSSRVTGKTLYLAIHGRAEAAVNRLTNAAQDPSTRTPAYKEVPVALERLSSGAAGSSPLRSTNPRLHRTVPQTGIRVEERRARPEYAPIAR</sequence>
<comment type="caution">
    <text evidence="3">The sequence shown here is derived from an EMBL/GenBank/DDBJ whole genome shotgun (WGS) entry which is preliminary data.</text>
</comment>
<evidence type="ECO:0000313" key="3">
    <source>
        <dbReference type="EMBL" id="EQD28441.1"/>
    </source>
</evidence>
<accession>T0Y017</accession>
<dbReference type="Gene3D" id="2.40.40.20">
    <property type="match status" value="1"/>
</dbReference>
<proteinExistence type="predicted"/>
<dbReference type="InterPro" id="IPR006657">
    <property type="entry name" value="MoPterin_dinucl-bd_dom"/>
</dbReference>
<dbReference type="SUPFAM" id="SSF50692">
    <property type="entry name" value="ADC-like"/>
    <property type="match status" value="1"/>
</dbReference>
<dbReference type="AlphaFoldDB" id="T0Y017"/>
<dbReference type="GO" id="GO:0016491">
    <property type="term" value="F:oxidoreductase activity"/>
    <property type="evidence" value="ECO:0007669"/>
    <property type="project" value="InterPro"/>
</dbReference>
<dbReference type="InterPro" id="IPR009010">
    <property type="entry name" value="Asp_de-COase-like_dom_sf"/>
</dbReference>
<name>T0Y017_9ZZZZ</name>
<evidence type="ECO:0000256" key="1">
    <source>
        <dbReference type="SAM" id="MobiDB-lite"/>
    </source>
</evidence>
<protein>
    <submittedName>
        <fullName evidence="3">Formate dehydrogenase related protein</fullName>
    </submittedName>
</protein>
<gene>
    <name evidence="3" type="ORF">B1B_18866</name>
</gene>
<feature type="non-terminal residue" evidence="3">
    <location>
        <position position="1"/>
    </location>
</feature>
<feature type="region of interest" description="Disordered" evidence="1">
    <location>
        <begin position="66"/>
        <end position="107"/>
    </location>
</feature>
<feature type="domain" description="Molybdopterin dinucleotide-binding" evidence="2">
    <location>
        <begin position="1"/>
        <end position="59"/>
    </location>
</feature>
<reference evidence="3" key="1">
    <citation type="submission" date="2013-08" db="EMBL/GenBank/DDBJ databases">
        <authorList>
            <person name="Mendez C."/>
            <person name="Richter M."/>
            <person name="Ferrer M."/>
            <person name="Sanchez J."/>
        </authorList>
    </citation>
    <scope>NUCLEOTIDE SEQUENCE</scope>
</reference>
<dbReference type="GO" id="GO:0043546">
    <property type="term" value="F:molybdopterin cofactor binding"/>
    <property type="evidence" value="ECO:0007669"/>
    <property type="project" value="InterPro"/>
</dbReference>
<evidence type="ECO:0000259" key="2">
    <source>
        <dbReference type="Pfam" id="PF01568"/>
    </source>
</evidence>
<dbReference type="EMBL" id="AUZY01012659">
    <property type="protein sequence ID" value="EQD28441.1"/>
    <property type="molecule type" value="Genomic_DNA"/>
</dbReference>
<dbReference type="Pfam" id="PF01568">
    <property type="entry name" value="Molydop_binding"/>
    <property type="match status" value="1"/>
</dbReference>